<accession>A0ABR3SS92</accession>
<dbReference type="Proteomes" id="UP001521116">
    <property type="component" value="Unassembled WGS sequence"/>
</dbReference>
<evidence type="ECO:0000259" key="1">
    <source>
        <dbReference type="Pfam" id="PF13013"/>
    </source>
</evidence>
<name>A0ABR3SS92_9PEZI</name>
<sequence length="155" mass="17702">MTRMGPAFLPPSGKDVTLLLYSLRDASTERLARKHPEIFSAQSANVMESHLSDSPKPFRLLDLPAELRIRIYEHALTAPNKAIQIYYSFQRDRISPGLVLPLLRTCRQIQVETQDTLFLENTIFAPANTRRRATRAASVLTFEEPLSQKFLKTLF</sequence>
<dbReference type="Pfam" id="PF13013">
    <property type="entry name" value="F-box-like_2"/>
    <property type="match status" value="1"/>
</dbReference>
<dbReference type="EMBL" id="JAJVDC020000069">
    <property type="protein sequence ID" value="KAL1627680.1"/>
    <property type="molecule type" value="Genomic_DNA"/>
</dbReference>
<keyword evidence="3" id="KW-1185">Reference proteome</keyword>
<evidence type="ECO:0000313" key="2">
    <source>
        <dbReference type="EMBL" id="KAL1627680.1"/>
    </source>
</evidence>
<evidence type="ECO:0000313" key="3">
    <source>
        <dbReference type="Proteomes" id="UP001521116"/>
    </source>
</evidence>
<dbReference type="PANTHER" id="PTHR42085">
    <property type="entry name" value="F-BOX DOMAIN-CONTAINING PROTEIN"/>
    <property type="match status" value="1"/>
</dbReference>
<reference evidence="2 3" key="1">
    <citation type="submission" date="2024-02" db="EMBL/GenBank/DDBJ databases">
        <title>De novo assembly and annotation of 12 fungi associated with fruit tree decline syndrome in Ontario, Canada.</title>
        <authorList>
            <person name="Sulman M."/>
            <person name="Ellouze W."/>
            <person name="Ilyukhin E."/>
        </authorList>
    </citation>
    <scope>NUCLEOTIDE SEQUENCE [LARGE SCALE GENOMIC DNA]</scope>
    <source>
        <strain evidence="2 3">M1-105</strain>
    </source>
</reference>
<feature type="domain" description="F-box" evidence="1">
    <location>
        <begin position="40"/>
        <end position="112"/>
    </location>
</feature>
<comment type="caution">
    <text evidence="2">The sequence shown here is derived from an EMBL/GenBank/DDBJ whole genome shotgun (WGS) entry which is preliminary data.</text>
</comment>
<dbReference type="PANTHER" id="PTHR42085:SF1">
    <property type="entry name" value="F-BOX DOMAIN-CONTAINING PROTEIN"/>
    <property type="match status" value="1"/>
</dbReference>
<dbReference type="InterPro" id="IPR001810">
    <property type="entry name" value="F-box_dom"/>
</dbReference>
<organism evidence="2 3">
    <name type="scientific">Neofusicoccum ribis</name>
    <dbReference type="NCBI Taxonomy" id="45134"/>
    <lineage>
        <taxon>Eukaryota</taxon>
        <taxon>Fungi</taxon>
        <taxon>Dikarya</taxon>
        <taxon>Ascomycota</taxon>
        <taxon>Pezizomycotina</taxon>
        <taxon>Dothideomycetes</taxon>
        <taxon>Dothideomycetes incertae sedis</taxon>
        <taxon>Botryosphaeriales</taxon>
        <taxon>Botryosphaeriaceae</taxon>
        <taxon>Neofusicoccum</taxon>
    </lineage>
</organism>
<protein>
    <recommendedName>
        <fullName evidence="1">F-box domain-containing protein</fullName>
    </recommendedName>
</protein>
<dbReference type="InterPro" id="IPR038883">
    <property type="entry name" value="AN11006-like"/>
</dbReference>
<proteinExistence type="predicted"/>
<gene>
    <name evidence="2" type="ORF">SLS56_006212</name>
</gene>